<keyword evidence="12" id="KW-1185">Reference proteome</keyword>
<dbReference type="SUPFAM" id="SSF48179">
    <property type="entry name" value="6-phosphogluconate dehydrogenase C-terminal domain-like"/>
    <property type="match status" value="1"/>
</dbReference>
<comment type="catalytic activity">
    <reaction evidence="9">
        <text>prephenate + NAD(+) = 3-(4-hydroxyphenyl)pyruvate + CO2 + NADH</text>
        <dbReference type="Rhea" id="RHEA:13869"/>
        <dbReference type="ChEBI" id="CHEBI:16526"/>
        <dbReference type="ChEBI" id="CHEBI:29934"/>
        <dbReference type="ChEBI" id="CHEBI:36242"/>
        <dbReference type="ChEBI" id="CHEBI:57540"/>
        <dbReference type="ChEBI" id="CHEBI:57945"/>
        <dbReference type="EC" id="1.3.1.12"/>
    </reaction>
</comment>
<comment type="similarity">
    <text evidence="2">Belongs to the prephenate/arogenate dehydrogenase family.</text>
</comment>
<evidence type="ECO:0000259" key="10">
    <source>
        <dbReference type="PROSITE" id="PS51176"/>
    </source>
</evidence>
<reference evidence="12" key="1">
    <citation type="submission" date="2016-09" db="EMBL/GenBank/DDBJ databases">
        <title>Acidihalobacter prosperus F5.</title>
        <authorList>
            <person name="Khaleque H.N."/>
            <person name="Ramsay J.P."/>
            <person name="Kaksonen A.H."/>
            <person name="Boxall N.J."/>
            <person name="Watkin E.L.J."/>
        </authorList>
    </citation>
    <scope>NUCLEOTIDE SEQUENCE [LARGE SCALE GENOMIC DNA]</scope>
    <source>
        <strain evidence="12">F5</strain>
    </source>
</reference>
<evidence type="ECO:0000256" key="4">
    <source>
        <dbReference type="ARBA" id="ARBA00022498"/>
    </source>
</evidence>
<dbReference type="InterPro" id="IPR036291">
    <property type="entry name" value="NAD(P)-bd_dom_sf"/>
</dbReference>
<dbReference type="EC" id="1.3.1.12" evidence="3"/>
<keyword evidence="7" id="KW-0520">NAD</keyword>
<evidence type="ECO:0000256" key="9">
    <source>
        <dbReference type="ARBA" id="ARBA00049260"/>
    </source>
</evidence>
<dbReference type="InterPro" id="IPR003099">
    <property type="entry name" value="Prephen_DH"/>
</dbReference>
<dbReference type="RefSeq" id="WP_070079948.1">
    <property type="nucleotide sequence ID" value="NZ_CP017415.1"/>
</dbReference>
<evidence type="ECO:0000256" key="6">
    <source>
        <dbReference type="ARBA" id="ARBA00023002"/>
    </source>
</evidence>
<dbReference type="InterPro" id="IPR046825">
    <property type="entry name" value="PDH_C"/>
</dbReference>
<sequence>MINRLVIIGVGLVGGSLALALRQSGYCREVIGVGRDRSSLQRAQALGVVDRSELDACAAVRGADMVVLATPVGAIESVCRSLRGCLDEKAILTDVGSVKGAVVEAVQAGLGMLPARFVPAHPIAGRERSGVEAATAELYQGRRVILTPLPGGDPEACESVRGMWEAAGAVVENMAVGHHDEVLAATSHLPHLLAYTLVSSLSRLDEQEEIFRYAAGGFRDFTRIASSDPVMWRDICLHNKGPILDMLKHFGRDLATLGEAIDAGDGDRLLSIFQRAKQTRDRFCD</sequence>
<comment type="pathway">
    <text evidence="1">Amino-acid biosynthesis; L-tyrosine biosynthesis; (4-hydroxyphenyl)pyruvate from prephenate (NAD(+) route): step 1/1.</text>
</comment>
<evidence type="ECO:0000256" key="7">
    <source>
        <dbReference type="ARBA" id="ARBA00023027"/>
    </source>
</evidence>
<dbReference type="Pfam" id="PF02153">
    <property type="entry name" value="PDH_N"/>
    <property type="match status" value="1"/>
</dbReference>
<dbReference type="FunFam" id="3.40.50.720:FF:000208">
    <property type="entry name" value="Prephenate dehydrogenase"/>
    <property type="match status" value="1"/>
</dbReference>
<evidence type="ECO:0000256" key="1">
    <source>
        <dbReference type="ARBA" id="ARBA00005067"/>
    </source>
</evidence>
<dbReference type="Proteomes" id="UP000095401">
    <property type="component" value="Chromosome"/>
</dbReference>
<keyword evidence="8" id="KW-0057">Aromatic amino acid biosynthesis</keyword>
<protein>
    <recommendedName>
        <fullName evidence="3">prephenate dehydrogenase</fullName>
        <ecNumber evidence="3">1.3.1.12</ecNumber>
    </recommendedName>
</protein>
<dbReference type="Gene3D" id="1.10.3660.10">
    <property type="entry name" value="6-phosphogluconate dehydrogenase C-terminal like domain"/>
    <property type="match status" value="1"/>
</dbReference>
<evidence type="ECO:0000256" key="3">
    <source>
        <dbReference type="ARBA" id="ARBA00012068"/>
    </source>
</evidence>
<dbReference type="Gene3D" id="3.40.50.720">
    <property type="entry name" value="NAD(P)-binding Rossmann-like Domain"/>
    <property type="match status" value="1"/>
</dbReference>
<dbReference type="KEGG" id="aprs:BI364_06370"/>
<dbReference type="GO" id="GO:0070403">
    <property type="term" value="F:NAD+ binding"/>
    <property type="evidence" value="ECO:0007669"/>
    <property type="project" value="InterPro"/>
</dbReference>
<dbReference type="GO" id="GO:0008977">
    <property type="term" value="F:prephenate dehydrogenase (NAD+) activity"/>
    <property type="evidence" value="ECO:0007669"/>
    <property type="project" value="UniProtKB-EC"/>
</dbReference>
<proteinExistence type="inferred from homology"/>
<evidence type="ECO:0000256" key="2">
    <source>
        <dbReference type="ARBA" id="ARBA00007964"/>
    </source>
</evidence>
<name>A0A1D8ISV9_9GAMM</name>
<evidence type="ECO:0000313" key="11">
    <source>
        <dbReference type="EMBL" id="AOU99600.1"/>
    </source>
</evidence>
<dbReference type="FunFam" id="1.10.3660.10:FF:000003">
    <property type="entry name" value="Prephenate dehydrogenase"/>
    <property type="match status" value="1"/>
</dbReference>
<dbReference type="GO" id="GO:0004665">
    <property type="term" value="F:prephenate dehydrogenase (NADP+) activity"/>
    <property type="evidence" value="ECO:0007669"/>
    <property type="project" value="InterPro"/>
</dbReference>
<evidence type="ECO:0000256" key="5">
    <source>
        <dbReference type="ARBA" id="ARBA00022605"/>
    </source>
</evidence>
<organism evidence="11 12">
    <name type="scientific">Acidihalobacter yilgarnensis</name>
    <dbReference type="NCBI Taxonomy" id="2819280"/>
    <lineage>
        <taxon>Bacteria</taxon>
        <taxon>Pseudomonadati</taxon>
        <taxon>Pseudomonadota</taxon>
        <taxon>Gammaproteobacteria</taxon>
        <taxon>Chromatiales</taxon>
        <taxon>Ectothiorhodospiraceae</taxon>
        <taxon>Acidihalobacter</taxon>
    </lineage>
</organism>
<keyword evidence="6" id="KW-0560">Oxidoreductase</keyword>
<dbReference type="Pfam" id="PF20463">
    <property type="entry name" value="PDH_C"/>
    <property type="match status" value="1"/>
</dbReference>
<evidence type="ECO:0000256" key="8">
    <source>
        <dbReference type="ARBA" id="ARBA00023141"/>
    </source>
</evidence>
<dbReference type="AlphaFoldDB" id="A0A1D8ISV9"/>
<accession>A0A1D8ISV9</accession>
<dbReference type="SUPFAM" id="SSF51735">
    <property type="entry name" value="NAD(P)-binding Rossmann-fold domains"/>
    <property type="match status" value="1"/>
</dbReference>
<evidence type="ECO:0000313" key="12">
    <source>
        <dbReference type="Proteomes" id="UP000095401"/>
    </source>
</evidence>
<dbReference type="GO" id="GO:0006571">
    <property type="term" value="P:tyrosine biosynthetic process"/>
    <property type="evidence" value="ECO:0007669"/>
    <property type="project" value="UniProtKB-KW"/>
</dbReference>
<keyword evidence="4" id="KW-0827">Tyrosine biosynthesis</keyword>
<dbReference type="PANTHER" id="PTHR21363:SF0">
    <property type="entry name" value="PREPHENATE DEHYDROGENASE [NADP(+)]"/>
    <property type="match status" value="1"/>
</dbReference>
<dbReference type="EMBL" id="CP017415">
    <property type="protein sequence ID" value="AOU99600.1"/>
    <property type="molecule type" value="Genomic_DNA"/>
</dbReference>
<gene>
    <name evidence="11" type="ORF">BI364_06370</name>
</gene>
<dbReference type="PANTHER" id="PTHR21363">
    <property type="entry name" value="PREPHENATE DEHYDROGENASE"/>
    <property type="match status" value="1"/>
</dbReference>
<keyword evidence="5" id="KW-0028">Amino-acid biosynthesis</keyword>
<dbReference type="InterPro" id="IPR046826">
    <property type="entry name" value="PDH_N"/>
</dbReference>
<feature type="domain" description="Prephenate/arogenate dehydrogenase" evidence="10">
    <location>
        <begin position="3"/>
        <end position="285"/>
    </location>
</feature>
<dbReference type="PROSITE" id="PS51176">
    <property type="entry name" value="PDH_ADH"/>
    <property type="match status" value="1"/>
</dbReference>
<dbReference type="InterPro" id="IPR050812">
    <property type="entry name" value="Preph/Arog_dehydrog"/>
</dbReference>
<dbReference type="InterPro" id="IPR008927">
    <property type="entry name" value="6-PGluconate_DH-like_C_sf"/>
</dbReference>